<dbReference type="EMBL" id="CM037155">
    <property type="protein sequence ID" value="KAH7847366.1"/>
    <property type="molecule type" value="Genomic_DNA"/>
</dbReference>
<protein>
    <submittedName>
        <fullName evidence="1">Uncharacterized protein</fullName>
    </submittedName>
</protein>
<keyword evidence="2" id="KW-1185">Reference proteome</keyword>
<proteinExistence type="predicted"/>
<evidence type="ECO:0000313" key="2">
    <source>
        <dbReference type="Proteomes" id="UP000828048"/>
    </source>
</evidence>
<comment type="caution">
    <text evidence="1">The sequence shown here is derived from an EMBL/GenBank/DDBJ whole genome shotgun (WGS) entry which is preliminary data.</text>
</comment>
<accession>A0ACB7Y1H0</accession>
<gene>
    <name evidence="1" type="ORF">Vadar_025278</name>
</gene>
<dbReference type="Proteomes" id="UP000828048">
    <property type="component" value="Chromosome 5"/>
</dbReference>
<reference evidence="1 2" key="1">
    <citation type="journal article" date="2021" name="Hortic Res">
        <title>High-quality reference genome and annotation aids understanding of berry development for evergreen blueberry (Vaccinium darrowii).</title>
        <authorList>
            <person name="Yu J."/>
            <person name="Hulse-Kemp A.M."/>
            <person name="Babiker E."/>
            <person name="Staton M."/>
        </authorList>
    </citation>
    <scope>NUCLEOTIDE SEQUENCE [LARGE SCALE GENOMIC DNA]</scope>
    <source>
        <strain evidence="2">cv. NJ 8807/NJ 8810</strain>
        <tissue evidence="1">Young leaf</tissue>
    </source>
</reference>
<evidence type="ECO:0000313" key="1">
    <source>
        <dbReference type="EMBL" id="KAH7847366.1"/>
    </source>
</evidence>
<sequence length="136" mass="14890">MFHHQATAVKKQTVLGVVMPDPCSIDAQPNVQTPGDVTFLCLNGIIATLSQDDIHVANLFSSLAKSVAFNAHLCYLSRQFMDLEAYGNSNWATMRRTYFSSPWSFISVSSAAFVIALTLIQTVMALSSYLKGIPAR</sequence>
<name>A0ACB7Y1H0_9ERIC</name>
<organism evidence="1 2">
    <name type="scientific">Vaccinium darrowii</name>
    <dbReference type="NCBI Taxonomy" id="229202"/>
    <lineage>
        <taxon>Eukaryota</taxon>
        <taxon>Viridiplantae</taxon>
        <taxon>Streptophyta</taxon>
        <taxon>Embryophyta</taxon>
        <taxon>Tracheophyta</taxon>
        <taxon>Spermatophyta</taxon>
        <taxon>Magnoliopsida</taxon>
        <taxon>eudicotyledons</taxon>
        <taxon>Gunneridae</taxon>
        <taxon>Pentapetalae</taxon>
        <taxon>asterids</taxon>
        <taxon>Ericales</taxon>
        <taxon>Ericaceae</taxon>
        <taxon>Vaccinioideae</taxon>
        <taxon>Vaccinieae</taxon>
        <taxon>Vaccinium</taxon>
    </lineage>
</organism>